<protein>
    <submittedName>
        <fullName evidence="1">Putative amidophosphoribosyltransferase</fullName>
    </submittedName>
</protein>
<dbReference type="RefSeq" id="WP_067999931.1">
    <property type="nucleotide sequence ID" value="NZ_QQBC01000005.1"/>
</dbReference>
<dbReference type="Gene3D" id="3.40.50.2020">
    <property type="match status" value="1"/>
</dbReference>
<dbReference type="Proteomes" id="UP000254869">
    <property type="component" value="Unassembled WGS sequence"/>
</dbReference>
<organism evidence="1 2">
    <name type="scientific">Nocardia pseudobrasiliensis</name>
    <dbReference type="NCBI Taxonomy" id="45979"/>
    <lineage>
        <taxon>Bacteria</taxon>
        <taxon>Bacillati</taxon>
        <taxon>Actinomycetota</taxon>
        <taxon>Actinomycetes</taxon>
        <taxon>Mycobacteriales</taxon>
        <taxon>Nocardiaceae</taxon>
        <taxon>Nocardia</taxon>
    </lineage>
</organism>
<gene>
    <name evidence="1" type="ORF">DFR76_10543</name>
</gene>
<evidence type="ECO:0000313" key="2">
    <source>
        <dbReference type="Proteomes" id="UP000254869"/>
    </source>
</evidence>
<name>A0A370I4Q3_9NOCA</name>
<proteinExistence type="predicted"/>
<dbReference type="EMBL" id="QQBC01000005">
    <property type="protein sequence ID" value="RDI65728.1"/>
    <property type="molecule type" value="Genomic_DNA"/>
</dbReference>
<keyword evidence="1" id="KW-0328">Glycosyltransferase</keyword>
<dbReference type="InterPro" id="IPR029057">
    <property type="entry name" value="PRTase-like"/>
</dbReference>
<sequence length="280" mass="30589">MNENPQISEAAQLVRRLVRDSVGAFFRNTYAPGTLDICSVCRAPANGNLCDDCRSHRADYGNQLADRTILLTYAQGKHPGGPHQSAHVVRAYKGYFGTPASPECQEYMKLMVRVAAEIHRPCFEGWLGISWDSLTFIPSRERPDASHPVAALARAVESPDGPTSPLDRFLLETGPGAVISAKHQLVEDRFLVPEKWRSAVDGKNVLIVDDTWTRGASAQGAAIAAKQAGAATVTVLCVSRWLNWNWAPNERLLSSLAEDYNALLCPVTGQVCQSAINYRA</sequence>
<reference evidence="1 2" key="1">
    <citation type="submission" date="2018-07" db="EMBL/GenBank/DDBJ databases">
        <title>Genomic Encyclopedia of Type Strains, Phase IV (KMG-IV): sequencing the most valuable type-strain genomes for metagenomic binning, comparative biology and taxonomic classification.</title>
        <authorList>
            <person name="Goeker M."/>
        </authorList>
    </citation>
    <scope>NUCLEOTIDE SEQUENCE [LARGE SCALE GENOMIC DNA]</scope>
    <source>
        <strain evidence="1 2">DSM 44290</strain>
    </source>
</reference>
<comment type="caution">
    <text evidence="1">The sequence shown here is derived from an EMBL/GenBank/DDBJ whole genome shotgun (WGS) entry which is preliminary data.</text>
</comment>
<dbReference type="GO" id="GO:0016757">
    <property type="term" value="F:glycosyltransferase activity"/>
    <property type="evidence" value="ECO:0007669"/>
    <property type="project" value="UniProtKB-KW"/>
</dbReference>
<dbReference type="AlphaFoldDB" id="A0A370I4Q3"/>
<dbReference type="SUPFAM" id="SSF53271">
    <property type="entry name" value="PRTase-like"/>
    <property type="match status" value="1"/>
</dbReference>
<dbReference type="STRING" id="1210086.GCA_001613105_04092"/>
<evidence type="ECO:0000313" key="1">
    <source>
        <dbReference type="EMBL" id="RDI65728.1"/>
    </source>
</evidence>
<keyword evidence="2" id="KW-1185">Reference proteome</keyword>
<accession>A0A370I4Q3</accession>
<keyword evidence="1" id="KW-0808">Transferase</keyword>